<dbReference type="EC" id="5.3.1.6" evidence="2"/>
<dbReference type="Pfam" id="PF06026">
    <property type="entry name" value="Rib_5-P_isom_A"/>
    <property type="match status" value="1"/>
</dbReference>
<organism evidence="3 4">
    <name type="scientific">Candidatus Anaerostipes avistercoris</name>
    <dbReference type="NCBI Taxonomy" id="2838462"/>
    <lineage>
        <taxon>Bacteria</taxon>
        <taxon>Bacillati</taxon>
        <taxon>Bacillota</taxon>
        <taxon>Clostridia</taxon>
        <taxon>Lachnospirales</taxon>
        <taxon>Lachnospiraceae</taxon>
        <taxon>Anaerostipes</taxon>
    </lineage>
</organism>
<evidence type="ECO:0000256" key="1">
    <source>
        <dbReference type="ARBA" id="ARBA00023235"/>
    </source>
</evidence>
<name>A0A9D2PIU0_9FIRM</name>
<evidence type="ECO:0000256" key="2">
    <source>
        <dbReference type="NCBIfam" id="TIGR00021"/>
    </source>
</evidence>
<dbReference type="InterPro" id="IPR004788">
    <property type="entry name" value="Ribose5P_isomerase_type_A"/>
</dbReference>
<reference evidence="3" key="1">
    <citation type="journal article" date="2021" name="PeerJ">
        <title>Extensive microbial diversity within the chicken gut microbiome revealed by metagenomics and culture.</title>
        <authorList>
            <person name="Gilroy R."/>
            <person name="Ravi A."/>
            <person name="Getino M."/>
            <person name="Pursley I."/>
            <person name="Horton D.L."/>
            <person name="Alikhan N.F."/>
            <person name="Baker D."/>
            <person name="Gharbi K."/>
            <person name="Hall N."/>
            <person name="Watson M."/>
            <person name="Adriaenssens E.M."/>
            <person name="Foster-Nyarko E."/>
            <person name="Jarju S."/>
            <person name="Secka A."/>
            <person name="Antonio M."/>
            <person name="Oren A."/>
            <person name="Chaudhuri R.R."/>
            <person name="La Ragione R."/>
            <person name="Hildebrand F."/>
            <person name="Pallen M.J."/>
        </authorList>
    </citation>
    <scope>NUCLEOTIDE SEQUENCE</scope>
    <source>
        <strain evidence="3">ChiSjej3B21-8574</strain>
    </source>
</reference>
<dbReference type="AlphaFoldDB" id="A0A9D2PIU0"/>
<dbReference type="GO" id="GO:0006014">
    <property type="term" value="P:D-ribose metabolic process"/>
    <property type="evidence" value="ECO:0007669"/>
    <property type="project" value="TreeGrafter"/>
</dbReference>
<dbReference type="EMBL" id="DWWD01000028">
    <property type="protein sequence ID" value="HJC50408.1"/>
    <property type="molecule type" value="Genomic_DNA"/>
</dbReference>
<dbReference type="GO" id="GO:0004751">
    <property type="term" value="F:ribose-5-phosphate isomerase activity"/>
    <property type="evidence" value="ECO:0007669"/>
    <property type="project" value="UniProtKB-UniRule"/>
</dbReference>
<dbReference type="Gene3D" id="3.30.70.260">
    <property type="match status" value="1"/>
</dbReference>
<dbReference type="GO" id="GO:0005829">
    <property type="term" value="C:cytosol"/>
    <property type="evidence" value="ECO:0007669"/>
    <property type="project" value="TreeGrafter"/>
</dbReference>
<reference evidence="3" key="2">
    <citation type="submission" date="2021-04" db="EMBL/GenBank/DDBJ databases">
        <authorList>
            <person name="Gilroy R."/>
        </authorList>
    </citation>
    <scope>NUCLEOTIDE SEQUENCE</scope>
    <source>
        <strain evidence="3">ChiSjej3B21-8574</strain>
    </source>
</reference>
<dbReference type="SUPFAM" id="SSF100950">
    <property type="entry name" value="NagB/RpiA/CoA transferase-like"/>
    <property type="match status" value="1"/>
</dbReference>
<dbReference type="CDD" id="cd01398">
    <property type="entry name" value="RPI_A"/>
    <property type="match status" value="1"/>
</dbReference>
<protein>
    <recommendedName>
        <fullName evidence="2">Ribose 5-phosphate isomerase A</fullName>
        <ecNumber evidence="2">5.3.1.6</ecNumber>
    </recommendedName>
</protein>
<dbReference type="GO" id="GO:0009052">
    <property type="term" value="P:pentose-phosphate shunt, non-oxidative branch"/>
    <property type="evidence" value="ECO:0007669"/>
    <property type="project" value="InterPro"/>
</dbReference>
<dbReference type="Gene3D" id="3.40.50.1360">
    <property type="match status" value="1"/>
</dbReference>
<dbReference type="PANTHER" id="PTHR11934">
    <property type="entry name" value="RIBOSE-5-PHOSPHATE ISOMERASE"/>
    <property type="match status" value="1"/>
</dbReference>
<dbReference type="Proteomes" id="UP000823904">
    <property type="component" value="Unassembled WGS sequence"/>
</dbReference>
<accession>A0A9D2PIU0</accession>
<gene>
    <name evidence="3" type="primary">rpiA</name>
    <name evidence="3" type="ORF">H9754_07575</name>
</gene>
<sequence length="211" mass="23258">MKRLCAKAALKLVPDQGRIGLGGGETIGYLAEYIKEAGKRITIITPSDATKKKCQKLGLTVEETENVSEIDIAFDGCDQVDSRLNAYKSAGGIHTREKIIARMAAEYVLLADETKVTEELGYDIPVVLEIIPEAREYIKKEIQKMGGTVRERERHLLEVLFEGSPSLEAIDRKLKQMTGVVETSLFYQIASKAVIAGENSVRIMKKAGGKE</sequence>
<dbReference type="InterPro" id="IPR037171">
    <property type="entry name" value="NagB/RpiA_transferase-like"/>
</dbReference>
<comment type="caution">
    <text evidence="3">The sequence shown here is derived from an EMBL/GenBank/DDBJ whole genome shotgun (WGS) entry which is preliminary data.</text>
</comment>
<evidence type="ECO:0000313" key="3">
    <source>
        <dbReference type="EMBL" id="HJC50408.1"/>
    </source>
</evidence>
<dbReference type="NCBIfam" id="TIGR00021">
    <property type="entry name" value="rpiA"/>
    <property type="match status" value="1"/>
</dbReference>
<dbReference type="PANTHER" id="PTHR11934:SF0">
    <property type="entry name" value="RIBOSE-5-PHOSPHATE ISOMERASE"/>
    <property type="match status" value="1"/>
</dbReference>
<evidence type="ECO:0000313" key="4">
    <source>
        <dbReference type="Proteomes" id="UP000823904"/>
    </source>
</evidence>
<proteinExistence type="predicted"/>
<keyword evidence="1 3" id="KW-0413">Isomerase</keyword>
<dbReference type="SUPFAM" id="SSF75445">
    <property type="entry name" value="D-ribose-5-phosphate isomerase (RpiA), lid domain"/>
    <property type="match status" value="1"/>
</dbReference>